<dbReference type="Proteomes" id="UP000799429">
    <property type="component" value="Unassembled WGS sequence"/>
</dbReference>
<keyword evidence="1" id="KW-0479">Metal-binding</keyword>
<dbReference type="SMART" id="SM00355">
    <property type="entry name" value="ZnF_C2H2"/>
    <property type="match status" value="2"/>
</dbReference>
<proteinExistence type="predicted"/>
<dbReference type="OrthoDB" id="9368434at2759"/>
<name>A0A9P4S5E7_9PEZI</name>
<reference evidence="4" key="1">
    <citation type="journal article" date="2020" name="Stud. Mycol.">
        <title>101 Dothideomycetes genomes: a test case for predicting lifestyles and emergence of pathogens.</title>
        <authorList>
            <person name="Haridas S."/>
            <person name="Albert R."/>
            <person name="Binder M."/>
            <person name="Bloem J."/>
            <person name="Labutti K."/>
            <person name="Salamov A."/>
            <person name="Andreopoulos B."/>
            <person name="Baker S."/>
            <person name="Barry K."/>
            <person name="Bills G."/>
            <person name="Bluhm B."/>
            <person name="Cannon C."/>
            <person name="Castanera R."/>
            <person name="Culley D."/>
            <person name="Daum C."/>
            <person name="Ezra D."/>
            <person name="Gonzalez J."/>
            <person name="Henrissat B."/>
            <person name="Kuo A."/>
            <person name="Liang C."/>
            <person name="Lipzen A."/>
            <person name="Lutzoni F."/>
            <person name="Magnuson J."/>
            <person name="Mondo S."/>
            <person name="Nolan M."/>
            <person name="Ohm R."/>
            <person name="Pangilinan J."/>
            <person name="Park H.-J."/>
            <person name="Ramirez L."/>
            <person name="Alfaro M."/>
            <person name="Sun H."/>
            <person name="Tritt A."/>
            <person name="Yoshinaga Y."/>
            <person name="Zwiers L.-H."/>
            <person name="Turgeon B."/>
            <person name="Goodwin S."/>
            <person name="Spatafora J."/>
            <person name="Crous P."/>
            <person name="Grigoriev I."/>
        </authorList>
    </citation>
    <scope>NUCLEOTIDE SEQUENCE</scope>
    <source>
        <strain evidence="4">CBS 101060</strain>
    </source>
</reference>
<feature type="domain" description="C2H2-type" evidence="3">
    <location>
        <begin position="425"/>
        <end position="452"/>
    </location>
</feature>
<feature type="compositionally biased region" description="Low complexity" evidence="2">
    <location>
        <begin position="15"/>
        <end position="27"/>
    </location>
</feature>
<evidence type="ECO:0000256" key="2">
    <source>
        <dbReference type="SAM" id="MobiDB-lite"/>
    </source>
</evidence>
<feature type="region of interest" description="Disordered" evidence="2">
    <location>
        <begin position="518"/>
        <end position="538"/>
    </location>
</feature>
<dbReference type="PROSITE" id="PS50157">
    <property type="entry name" value="ZINC_FINGER_C2H2_2"/>
    <property type="match status" value="1"/>
</dbReference>
<keyword evidence="1" id="KW-0863">Zinc-finger</keyword>
<sequence length="768" mass="86310">MSFTQTHPRRRPQKPSTSPTASPSLPTRDFNLRKGNTFHNPTNVSTDLCDPLTDTAYMPRRSPTCPKSLEDLLTDASERRVTSFLKDFDKTFNRLPSDKNTNILNDREVLPVPSFLLDNHTVADPDPMDIDDKKRIVEDHHHQSDSGLGSSIGESREGINVAALSPDTLANPLSDENSGVRSQYSHLTSSQSAITKSYSSLGSSATSNKLGLSDHAIKQIRRHIIKPILKEEGLKEFHPLIQDVPARIGQKNILNLRDLEKTLIFLAPSISATTASYLNFCRLSIYCIQSTVPHLSERDQRLPTDRPYSTNYFLDLVEQIRRYAAIMAATREKEAAGEPLDDMDYSRDEKIILRGGLSHNGKPMQLVREKRDGKEVTIATDGELAKMTTKFSPKRGHEEIDTDDDVAMRSMARRRKSDKPGDVIHVCRDCKKEFKRPCDLTKHEKTHSRPWKCSDVKCKYHDLGWPTEKERDRHFNDKHASSAPQYKCLYEPCNYASKRESNCKQHMEKAHGWEYVRSKSNGRKKATGQTATPQTPSTPLIATPASAMMPTPVTPFLPSPSVHAYPDFDLGRYGYTPAMSVAEYNNDYRRESITTAGSAMTYSSSHSPDQPTYLEDAVTPEETDFNHNVDLVFDPDYSLTANFQQPTPALSANQDGLVDFNQFPVNTNFTNDVVPHLSPTAHPDVTLFSPPMGNLPVDETFGDFIPDSNYRPTSDFTLFDSSSNTLGLTNDNLNLFNWNNIGGQFDPTMQFPNLDHDDDMMMGINGQH</sequence>
<comment type="caution">
    <text evidence="4">The sequence shown here is derived from an EMBL/GenBank/DDBJ whole genome shotgun (WGS) entry which is preliminary data.</text>
</comment>
<evidence type="ECO:0000259" key="3">
    <source>
        <dbReference type="PROSITE" id="PS50157"/>
    </source>
</evidence>
<dbReference type="EMBL" id="MU006103">
    <property type="protein sequence ID" value="KAF2836513.1"/>
    <property type="molecule type" value="Genomic_DNA"/>
</dbReference>
<protein>
    <recommendedName>
        <fullName evidence="3">C2H2-type domain-containing protein</fullName>
    </recommendedName>
</protein>
<dbReference type="PROSITE" id="PS00028">
    <property type="entry name" value="ZINC_FINGER_C2H2_1"/>
    <property type="match status" value="1"/>
</dbReference>
<accession>A0A9P4S5E7</accession>
<dbReference type="AlphaFoldDB" id="A0A9P4S5E7"/>
<evidence type="ECO:0000256" key="1">
    <source>
        <dbReference type="PROSITE-ProRule" id="PRU00042"/>
    </source>
</evidence>
<organism evidence="4 5">
    <name type="scientific">Patellaria atrata CBS 101060</name>
    <dbReference type="NCBI Taxonomy" id="1346257"/>
    <lineage>
        <taxon>Eukaryota</taxon>
        <taxon>Fungi</taxon>
        <taxon>Dikarya</taxon>
        <taxon>Ascomycota</taxon>
        <taxon>Pezizomycotina</taxon>
        <taxon>Dothideomycetes</taxon>
        <taxon>Dothideomycetes incertae sedis</taxon>
        <taxon>Patellariales</taxon>
        <taxon>Patellariaceae</taxon>
        <taxon>Patellaria</taxon>
    </lineage>
</organism>
<dbReference type="GO" id="GO:0008270">
    <property type="term" value="F:zinc ion binding"/>
    <property type="evidence" value="ECO:0007669"/>
    <property type="project" value="UniProtKB-KW"/>
</dbReference>
<evidence type="ECO:0000313" key="4">
    <source>
        <dbReference type="EMBL" id="KAF2836513.1"/>
    </source>
</evidence>
<feature type="compositionally biased region" description="Polar residues" evidence="2">
    <location>
        <begin position="527"/>
        <end position="538"/>
    </location>
</feature>
<dbReference type="InterPro" id="IPR013087">
    <property type="entry name" value="Znf_C2H2_type"/>
</dbReference>
<feature type="region of interest" description="Disordered" evidence="2">
    <location>
        <begin position="1"/>
        <end position="39"/>
    </location>
</feature>
<evidence type="ECO:0000313" key="5">
    <source>
        <dbReference type="Proteomes" id="UP000799429"/>
    </source>
</evidence>
<keyword evidence="5" id="KW-1185">Reference proteome</keyword>
<gene>
    <name evidence="4" type="ORF">M501DRAFT_939390</name>
</gene>
<keyword evidence="1" id="KW-0862">Zinc</keyword>